<name>A0A1N6HUN3_9LACT</name>
<dbReference type="EMBL" id="FSRN01000001">
    <property type="protein sequence ID" value="SIO23446.1"/>
    <property type="molecule type" value="Genomic_DNA"/>
</dbReference>
<dbReference type="PROSITE" id="PS51257">
    <property type="entry name" value="PROKAR_LIPOPROTEIN"/>
    <property type="match status" value="1"/>
</dbReference>
<dbReference type="STRING" id="28230.SAMN05878443_2089"/>
<dbReference type="Proteomes" id="UP000184758">
    <property type="component" value="Unassembled WGS sequence"/>
</dbReference>
<dbReference type="OrthoDB" id="2870483at2"/>
<gene>
    <name evidence="3" type="ORF">SAMN05878443_2089</name>
</gene>
<dbReference type="RefSeq" id="WP_034545868.1">
    <property type="nucleotide sequence ID" value="NZ_FSRN01000001.1"/>
</dbReference>
<keyword evidence="4" id="KW-1185">Reference proteome</keyword>
<reference evidence="4" key="1">
    <citation type="submission" date="2016-11" db="EMBL/GenBank/DDBJ databases">
        <authorList>
            <person name="Varghese N."/>
            <person name="Submissions S."/>
        </authorList>
    </citation>
    <scope>NUCLEOTIDE SEQUENCE [LARGE SCALE GENOMIC DNA]</scope>
    <source>
        <strain evidence="4">313</strain>
    </source>
</reference>
<evidence type="ECO:0000313" key="4">
    <source>
        <dbReference type="Proteomes" id="UP000184758"/>
    </source>
</evidence>
<feature type="chain" id="PRO_5039648811" description="Transcobalamin-like C-terminal domain-containing protein" evidence="1">
    <location>
        <begin position="18"/>
        <end position="137"/>
    </location>
</feature>
<dbReference type="Pfam" id="PF14478">
    <property type="entry name" value="DUF4430"/>
    <property type="match status" value="1"/>
</dbReference>
<evidence type="ECO:0000313" key="3">
    <source>
        <dbReference type="EMBL" id="SIO23446.1"/>
    </source>
</evidence>
<dbReference type="eggNOG" id="ENOG5032Y2X">
    <property type="taxonomic scope" value="Bacteria"/>
</dbReference>
<sequence>MKIFKIGLILVTALSLAACGDMGTQEAVSSESSSLVESQTKEMLSVAISLEQDEEEIEGKTKELEVEAGTTVLDLLSEQYKVVEEDGFIVSIEGIEQDEEAEKYWMYEVNNEEPTVGAAEYEVEDGDQVKWFLNAWK</sequence>
<dbReference type="AlphaFoldDB" id="A0A1N6HUN3"/>
<dbReference type="InterPro" id="IPR027954">
    <property type="entry name" value="Transcobalamin-like_C"/>
</dbReference>
<proteinExistence type="predicted"/>
<evidence type="ECO:0000256" key="1">
    <source>
        <dbReference type="SAM" id="SignalP"/>
    </source>
</evidence>
<keyword evidence="1" id="KW-0732">Signal</keyword>
<evidence type="ECO:0000259" key="2">
    <source>
        <dbReference type="Pfam" id="PF14478"/>
    </source>
</evidence>
<organism evidence="3 4">
    <name type="scientific">Carnobacterium alterfunditum</name>
    <dbReference type="NCBI Taxonomy" id="28230"/>
    <lineage>
        <taxon>Bacteria</taxon>
        <taxon>Bacillati</taxon>
        <taxon>Bacillota</taxon>
        <taxon>Bacilli</taxon>
        <taxon>Lactobacillales</taxon>
        <taxon>Carnobacteriaceae</taxon>
        <taxon>Carnobacterium</taxon>
    </lineage>
</organism>
<dbReference type="Gene3D" id="2.170.130.30">
    <property type="match status" value="1"/>
</dbReference>
<accession>A0A1N6HUN3</accession>
<feature type="domain" description="Transcobalamin-like C-terminal" evidence="2">
    <location>
        <begin position="69"/>
        <end position="133"/>
    </location>
</feature>
<feature type="signal peptide" evidence="1">
    <location>
        <begin position="1"/>
        <end position="17"/>
    </location>
</feature>
<protein>
    <recommendedName>
        <fullName evidence="2">Transcobalamin-like C-terminal domain-containing protein</fullName>
    </recommendedName>
</protein>